<sequence length="169" mass="18883">MKFLPILVASLLLAISPAIAQKKSLRKFYREYRGEMDGIRIGVGIVPLKLASWIIPRSVMEEEGVPLKKILGKVRKIKVYALEADGVSPIDKAAIQRLKQTLIDKDGFEPLVEVREQTANVYLLNKGADDELGNVVILVQDEGEFVMVNLRTTLHINDVNMLIKGFAKN</sequence>
<evidence type="ECO:0000313" key="3">
    <source>
        <dbReference type="Proteomes" id="UP000812961"/>
    </source>
</evidence>
<accession>A0ABS7GIW3</accession>
<evidence type="ECO:0000313" key="2">
    <source>
        <dbReference type="EMBL" id="MBW8687640.1"/>
    </source>
</evidence>
<feature type="signal peptide" evidence="1">
    <location>
        <begin position="1"/>
        <end position="20"/>
    </location>
</feature>
<name>A0ABS7GIW3_9BACT</name>
<dbReference type="Pfam" id="PF14060">
    <property type="entry name" value="DUF4252"/>
    <property type="match status" value="1"/>
</dbReference>
<dbReference type="Proteomes" id="UP000812961">
    <property type="component" value="Unassembled WGS sequence"/>
</dbReference>
<dbReference type="RefSeq" id="WP_220252969.1">
    <property type="nucleotide sequence ID" value="NZ_JAICCF010000005.1"/>
</dbReference>
<gene>
    <name evidence="2" type="ORF">K1Y79_25100</name>
</gene>
<reference evidence="2 3" key="1">
    <citation type="submission" date="2021-08" db="EMBL/GenBank/DDBJ databases">
        <title>The genome sequence of Chitinophaga sp. B61.</title>
        <authorList>
            <person name="Zhang X."/>
        </authorList>
    </citation>
    <scope>NUCLEOTIDE SEQUENCE [LARGE SCALE GENOMIC DNA]</scope>
    <source>
        <strain evidence="2 3">B61</strain>
    </source>
</reference>
<keyword evidence="3" id="KW-1185">Reference proteome</keyword>
<comment type="caution">
    <text evidence="2">The sequence shown here is derived from an EMBL/GenBank/DDBJ whole genome shotgun (WGS) entry which is preliminary data.</text>
</comment>
<evidence type="ECO:0000256" key="1">
    <source>
        <dbReference type="SAM" id="SignalP"/>
    </source>
</evidence>
<feature type="chain" id="PRO_5045403963" evidence="1">
    <location>
        <begin position="21"/>
        <end position="169"/>
    </location>
</feature>
<dbReference type="EMBL" id="JAICCF010000005">
    <property type="protein sequence ID" value="MBW8687640.1"/>
    <property type="molecule type" value="Genomic_DNA"/>
</dbReference>
<organism evidence="2 3">
    <name type="scientific">Chitinophaga rhizophila</name>
    <dbReference type="NCBI Taxonomy" id="2866212"/>
    <lineage>
        <taxon>Bacteria</taxon>
        <taxon>Pseudomonadati</taxon>
        <taxon>Bacteroidota</taxon>
        <taxon>Chitinophagia</taxon>
        <taxon>Chitinophagales</taxon>
        <taxon>Chitinophagaceae</taxon>
        <taxon>Chitinophaga</taxon>
    </lineage>
</organism>
<protein>
    <submittedName>
        <fullName evidence="2">DUF4252 domain-containing protein</fullName>
    </submittedName>
</protein>
<proteinExistence type="predicted"/>
<keyword evidence="1" id="KW-0732">Signal</keyword>
<dbReference type="InterPro" id="IPR025348">
    <property type="entry name" value="DUF4252"/>
</dbReference>